<dbReference type="EMBL" id="CP058609">
    <property type="protein sequence ID" value="QLG74001.1"/>
    <property type="molecule type" value="Genomic_DNA"/>
</dbReference>
<dbReference type="GO" id="GO:0004725">
    <property type="term" value="F:protein tyrosine phosphatase activity"/>
    <property type="evidence" value="ECO:0007669"/>
    <property type="project" value="InterPro"/>
</dbReference>
<reference evidence="5 6" key="1">
    <citation type="submission" date="2020-07" db="EMBL/GenBank/DDBJ databases">
        <title>The yeast mating-type switching endonuclease HO is a domesticated member of an unorthodox homing genetic element family.</title>
        <authorList>
            <person name="Coughlan A.Y."/>
            <person name="Lombardi L."/>
            <person name="Braun-Galleani S."/>
            <person name="Martos A.R."/>
            <person name="Galeote V."/>
            <person name="Bigey F."/>
            <person name="Dequin S."/>
            <person name="Byrne K.P."/>
            <person name="Wolfe K.H."/>
        </authorList>
    </citation>
    <scope>NUCLEOTIDE SEQUENCE [LARGE SCALE GENOMIC DNA]</scope>
    <source>
        <strain evidence="5 6">NRRL Y-6702</strain>
    </source>
</reference>
<dbReference type="SUPFAM" id="SSF52799">
    <property type="entry name" value="(Phosphotyrosine protein) phosphatases II"/>
    <property type="match status" value="2"/>
</dbReference>
<dbReference type="InterPro" id="IPR000387">
    <property type="entry name" value="Tyr_Pase_dom"/>
</dbReference>
<dbReference type="InterPro" id="IPR016130">
    <property type="entry name" value="Tyr_Pase_AS"/>
</dbReference>
<accession>A0A7H9B5M2</accession>
<evidence type="ECO:0000256" key="1">
    <source>
        <dbReference type="ARBA" id="ARBA00009649"/>
    </source>
</evidence>
<dbReference type="GeneID" id="59237759"/>
<dbReference type="Pfam" id="PF00102">
    <property type="entry name" value="Y_phosphatase"/>
    <property type="match status" value="1"/>
</dbReference>
<dbReference type="SMART" id="SM00404">
    <property type="entry name" value="PTPc_motif"/>
    <property type="match status" value="1"/>
</dbReference>
<dbReference type="KEGG" id="zmk:HG535_0F05130"/>
<evidence type="ECO:0008006" key="7">
    <source>
        <dbReference type="Google" id="ProtNLM"/>
    </source>
</evidence>
<feature type="region of interest" description="Disordered" evidence="2">
    <location>
        <begin position="1"/>
        <end position="26"/>
    </location>
</feature>
<evidence type="ECO:0000259" key="3">
    <source>
        <dbReference type="PROSITE" id="PS50055"/>
    </source>
</evidence>
<dbReference type="PROSITE" id="PS50055">
    <property type="entry name" value="TYR_PHOSPHATASE_PTP"/>
    <property type="match status" value="1"/>
</dbReference>
<gene>
    <name evidence="5" type="ORF">HG535_0F05130</name>
</gene>
<protein>
    <recommendedName>
        <fullName evidence="7">Protein-tyrosine-phosphatase</fullName>
    </recommendedName>
</protein>
<dbReference type="PROSITE" id="PS00383">
    <property type="entry name" value="TYR_PHOSPHATASE_1"/>
    <property type="match status" value="1"/>
</dbReference>
<feature type="domain" description="Tyrosine-protein phosphatase" evidence="3">
    <location>
        <begin position="525"/>
        <end position="954"/>
    </location>
</feature>
<name>A0A7H9B5M2_ZYGMR</name>
<organism evidence="5 6">
    <name type="scientific">Zygotorulaspora mrakii</name>
    <name type="common">Zygosaccharomyces mrakii</name>
    <dbReference type="NCBI Taxonomy" id="42260"/>
    <lineage>
        <taxon>Eukaryota</taxon>
        <taxon>Fungi</taxon>
        <taxon>Dikarya</taxon>
        <taxon>Ascomycota</taxon>
        <taxon>Saccharomycotina</taxon>
        <taxon>Saccharomycetes</taxon>
        <taxon>Saccharomycetales</taxon>
        <taxon>Saccharomycetaceae</taxon>
        <taxon>Zygotorulaspora</taxon>
    </lineage>
</organism>
<feature type="region of interest" description="Disordered" evidence="2">
    <location>
        <begin position="486"/>
        <end position="511"/>
    </location>
</feature>
<dbReference type="AlphaFoldDB" id="A0A7H9B5M2"/>
<dbReference type="OrthoDB" id="6058203at2759"/>
<dbReference type="InterPro" id="IPR000242">
    <property type="entry name" value="PTP_cat"/>
</dbReference>
<dbReference type="Gene3D" id="3.90.190.10">
    <property type="entry name" value="Protein tyrosine phosphatase superfamily"/>
    <property type="match status" value="2"/>
</dbReference>
<evidence type="ECO:0000313" key="6">
    <source>
        <dbReference type="Proteomes" id="UP000509704"/>
    </source>
</evidence>
<dbReference type="InterPro" id="IPR050348">
    <property type="entry name" value="Protein-Tyr_Phosphatase"/>
</dbReference>
<feature type="compositionally biased region" description="Polar residues" evidence="2">
    <location>
        <begin position="486"/>
        <end position="496"/>
    </location>
</feature>
<dbReference type="InterPro" id="IPR003595">
    <property type="entry name" value="Tyr_Pase_cat"/>
</dbReference>
<dbReference type="PANTHER" id="PTHR19134">
    <property type="entry name" value="RECEPTOR-TYPE TYROSINE-PROTEIN PHOSPHATASE"/>
    <property type="match status" value="1"/>
</dbReference>
<feature type="compositionally biased region" description="Low complexity" evidence="2">
    <location>
        <begin position="395"/>
        <end position="405"/>
    </location>
</feature>
<dbReference type="RefSeq" id="XP_037145726.1">
    <property type="nucleotide sequence ID" value="XM_037289831.1"/>
</dbReference>
<dbReference type="InterPro" id="IPR029021">
    <property type="entry name" value="Prot-tyrosine_phosphatase-like"/>
</dbReference>
<keyword evidence="6" id="KW-1185">Reference proteome</keyword>
<comment type="similarity">
    <text evidence="1">Belongs to the protein-tyrosine phosphatase family. Non-receptor class subfamily.</text>
</comment>
<dbReference type="PROSITE" id="PS50056">
    <property type="entry name" value="TYR_PHOSPHATASE_2"/>
    <property type="match status" value="1"/>
</dbReference>
<feature type="compositionally biased region" description="Low complexity" evidence="2">
    <location>
        <begin position="112"/>
        <end position="122"/>
    </location>
</feature>
<evidence type="ECO:0000313" key="5">
    <source>
        <dbReference type="EMBL" id="QLG74001.1"/>
    </source>
</evidence>
<feature type="region of interest" description="Disordered" evidence="2">
    <location>
        <begin position="384"/>
        <end position="409"/>
    </location>
</feature>
<dbReference type="SMART" id="SM00194">
    <property type="entry name" value="PTPc"/>
    <property type="match status" value="1"/>
</dbReference>
<dbReference type="PANTHER" id="PTHR19134:SF561">
    <property type="entry name" value="PROTEIN TYROSINE PHOSPHATASE 36E, ISOFORM A"/>
    <property type="match status" value="1"/>
</dbReference>
<dbReference type="Proteomes" id="UP000509704">
    <property type="component" value="Chromosome 6"/>
</dbReference>
<feature type="region of interest" description="Disordered" evidence="2">
    <location>
        <begin position="110"/>
        <end position="141"/>
    </location>
</feature>
<proteinExistence type="inferred from homology"/>
<dbReference type="PRINTS" id="PR00700">
    <property type="entry name" value="PRTYPHPHTASE"/>
</dbReference>
<feature type="domain" description="Tyrosine specific protein phosphatases" evidence="4">
    <location>
        <begin position="845"/>
        <end position="945"/>
    </location>
</feature>
<evidence type="ECO:0000256" key="2">
    <source>
        <dbReference type="SAM" id="MobiDB-lite"/>
    </source>
</evidence>
<evidence type="ECO:0000259" key="4">
    <source>
        <dbReference type="PROSITE" id="PS50056"/>
    </source>
</evidence>
<feature type="region of interest" description="Disordered" evidence="2">
    <location>
        <begin position="558"/>
        <end position="582"/>
    </location>
</feature>
<sequence length="970" mass="108294">MMLNKEATDAGTGGGTPRGATDTSGLNLNIYSSTQVRRPMLFSMKTAPAFQMAGASGKETVDIKKCKDCDVPALQICERVDDLIVGACNSMIIIFDLTTTGSLVSSGAVTPNGSEAGSENSSSGGGNGSASGNASANGKGSGPCHNAKDIYRIHLSLPSTLVKRPKFHFEKILHTVIDDSKRLKLLNLIDNCNRFLFFDGTSTLSTCSLTTFWLIKKFNAFLHDKLGKSNIELFILEKMDTPFSSLQTTTTANADTTVKTMSAAATATAFSSIGQSSDFLSSDKKTFQGKMNLTVKVLPRSNEKMFIQSIKKDTVHYSPTSLRKFFKFKIPENLSQNDPILPNWLKQFADKDKNDVLLQKLLSNFEFLESLELERLERGLTVEQQRQQQHEQHEQQQQQQQQQQRALQKSKSYQKIYSLSNLQKEFRKQKKFNYNDKCKYSSSSCPTSPRHEVLDLKLSIPKDSKSTSISTNNLQVPPTFAVYPSTNDVNTNSPASSPHPDTDSDSLLTPMNNYEMSEGIKSFSKNRYSNILPYEHSRVKLQPSPLCGPPNINNISYSSSVSDNSSGKSINNGTKTPAATTLTSTNNTASELAPAPASALASTSKSASLSKPTSESTLISVPVDNTKDTCDCSKNHKKRRNSCSISPPSSASYFNQTIDSSCLEQPNIETSPETKDSFDDYFNANYLKIPQVNGDFEYIATQAPLPSTIDDFWKVISTNGVKVIISLNSNDELFMRKWDIYWNNNRSNQKYKIDMTESFENVCEVDGCILRIFSFYKNSTLNNVETAEANDISKTSAPSGDYNPSSSKLTVYQLQYTKWLDSCGIVMKDILNLYTIKNILLNNPNELINDLRSKKTKPISKYHKDLWLDDHKDMKQPPLLVHCSAGCGRTGVFITLDFLLNILTYPSNCNNKIDVWKMTQDLIFITVNELRKQRISMVQNLTQYITCYEAILEYFSLKKIEFEMNKTENR</sequence>